<dbReference type="PANTHER" id="PTHR11848:SF157">
    <property type="entry name" value="GROWTH_DIFFERENTIATION FACTOR 2"/>
    <property type="match status" value="1"/>
</dbReference>
<evidence type="ECO:0000313" key="7">
    <source>
        <dbReference type="EMBL" id="KAK7918899.1"/>
    </source>
</evidence>
<accession>A0AAW0PAA2</accession>
<dbReference type="Proteomes" id="UP001460270">
    <property type="component" value="Unassembled WGS sequence"/>
</dbReference>
<gene>
    <name evidence="7" type="ORF">WMY93_010183</name>
</gene>
<proteinExistence type="inferred from homology"/>
<protein>
    <recommendedName>
        <fullName evidence="6">TGF-beta propeptide domain-containing protein</fullName>
    </recommendedName>
</protein>
<evidence type="ECO:0000256" key="2">
    <source>
        <dbReference type="ARBA" id="ARBA00006656"/>
    </source>
</evidence>
<dbReference type="GO" id="GO:0005615">
    <property type="term" value="C:extracellular space"/>
    <property type="evidence" value="ECO:0007669"/>
    <property type="project" value="TreeGrafter"/>
</dbReference>
<reference evidence="8" key="1">
    <citation type="submission" date="2024-04" db="EMBL/GenBank/DDBJ databases">
        <title>Salinicola lusitanus LLJ914,a marine bacterium isolated from the Okinawa Trough.</title>
        <authorList>
            <person name="Li J."/>
        </authorList>
    </citation>
    <scope>NUCLEOTIDE SEQUENCE [LARGE SCALE GENOMIC DNA]</scope>
</reference>
<dbReference type="PANTHER" id="PTHR11848">
    <property type="entry name" value="TGF-BETA FAMILY"/>
    <property type="match status" value="1"/>
</dbReference>
<evidence type="ECO:0000256" key="5">
    <source>
        <dbReference type="ARBA" id="ARBA00023157"/>
    </source>
</evidence>
<dbReference type="Gene3D" id="2.60.120.970">
    <property type="match status" value="1"/>
</dbReference>
<comment type="similarity">
    <text evidence="2">Belongs to the TGF-beta family.</text>
</comment>
<evidence type="ECO:0000256" key="4">
    <source>
        <dbReference type="ARBA" id="ARBA00023030"/>
    </source>
</evidence>
<dbReference type="EMBL" id="JBBPFD010000007">
    <property type="protein sequence ID" value="KAK7918899.1"/>
    <property type="molecule type" value="Genomic_DNA"/>
</dbReference>
<evidence type="ECO:0000256" key="3">
    <source>
        <dbReference type="ARBA" id="ARBA00022525"/>
    </source>
</evidence>
<dbReference type="GO" id="GO:0030509">
    <property type="term" value="P:BMP signaling pathway"/>
    <property type="evidence" value="ECO:0007669"/>
    <property type="project" value="TreeGrafter"/>
</dbReference>
<evidence type="ECO:0000313" key="8">
    <source>
        <dbReference type="Proteomes" id="UP001460270"/>
    </source>
</evidence>
<keyword evidence="5" id="KW-1015">Disulfide bond</keyword>
<evidence type="ECO:0000256" key="1">
    <source>
        <dbReference type="ARBA" id="ARBA00004613"/>
    </source>
</evidence>
<dbReference type="Pfam" id="PF00688">
    <property type="entry name" value="TGFb_propeptide"/>
    <property type="match status" value="1"/>
</dbReference>
<dbReference type="GO" id="GO:0008083">
    <property type="term" value="F:growth factor activity"/>
    <property type="evidence" value="ECO:0007669"/>
    <property type="project" value="UniProtKB-KW"/>
</dbReference>
<comment type="caution">
    <text evidence="7">The sequence shown here is derived from an EMBL/GenBank/DDBJ whole genome shotgun (WGS) entry which is preliminary data.</text>
</comment>
<evidence type="ECO:0000259" key="6">
    <source>
        <dbReference type="Pfam" id="PF00688"/>
    </source>
</evidence>
<organism evidence="7 8">
    <name type="scientific">Mugilogobius chulae</name>
    <name type="common">yellowstripe goby</name>
    <dbReference type="NCBI Taxonomy" id="88201"/>
    <lineage>
        <taxon>Eukaryota</taxon>
        <taxon>Metazoa</taxon>
        <taxon>Chordata</taxon>
        <taxon>Craniata</taxon>
        <taxon>Vertebrata</taxon>
        <taxon>Euteleostomi</taxon>
        <taxon>Actinopterygii</taxon>
        <taxon>Neopterygii</taxon>
        <taxon>Teleostei</taxon>
        <taxon>Neoteleostei</taxon>
        <taxon>Acanthomorphata</taxon>
        <taxon>Gobiaria</taxon>
        <taxon>Gobiiformes</taxon>
        <taxon>Gobioidei</taxon>
        <taxon>Gobiidae</taxon>
        <taxon>Gobionellinae</taxon>
        <taxon>Mugilogobius</taxon>
    </lineage>
</organism>
<keyword evidence="4" id="KW-0339">Growth factor</keyword>
<dbReference type="GO" id="GO:0005125">
    <property type="term" value="F:cytokine activity"/>
    <property type="evidence" value="ECO:0007669"/>
    <property type="project" value="TreeGrafter"/>
</dbReference>
<dbReference type="InterPro" id="IPR015615">
    <property type="entry name" value="TGF-beta-rel"/>
</dbReference>
<dbReference type="AlphaFoldDB" id="A0AAW0PAA2"/>
<dbReference type="InterPro" id="IPR001111">
    <property type="entry name" value="TGF-b_propeptide"/>
</dbReference>
<name>A0AAW0PAA2_9GOBI</name>
<keyword evidence="8" id="KW-1185">Reference proteome</keyword>
<sequence length="226" mass="25779">MANLLETMKEDFLKKLNLSDVPQEKSKITPPQFMMELYNKYASDSSVIPQSDVIRSFTVQDIIVKGIDGTKYKQRLMFNMTIPSYEKITSAELQLFFQAYTRSKECFQGTVKVYELDTKQLLVGKDVTCFQSKWETFDITAYIQNWIKSGSEVSGFDVVVDTKDCNLSQSTENADGCFNMSISVSDSTSAALIVFSDDLGSKRREAKKELKEMLIHEEESIVHELF</sequence>
<feature type="domain" description="TGF-beta propeptide" evidence="6">
    <location>
        <begin position="5"/>
        <end position="163"/>
    </location>
</feature>
<keyword evidence="3" id="KW-0964">Secreted</keyword>
<comment type="subcellular location">
    <subcellularLocation>
        <location evidence="1">Secreted</location>
    </subcellularLocation>
</comment>